<evidence type="ECO:0000313" key="2">
    <source>
        <dbReference type="EnsemblProtists" id="EOD17935"/>
    </source>
</evidence>
<name>A0A0D3J350_EMIH1</name>
<sequence>MAGTTDSTTATSAPDAAVGDAPEKTRKAGERKDGEGRYSRSRSRERTSYRDRDRSRDRDRRDRRDSDRDRRSSRSDRDRRDRRSDTRDRRYEDERRSSRYERRSSRSRSPRRKRTKDKTPAFDKGAVAAALARANGAITGSFASTVPGADPSLGYGLGTVGLLANPAVSALQADPPPAAPW</sequence>
<dbReference type="EnsemblProtists" id="EOD17935">
    <property type="protein sequence ID" value="EOD17935"/>
    <property type="gene ID" value="EMIHUDRAFT_195910"/>
</dbReference>
<proteinExistence type="predicted"/>
<dbReference type="KEGG" id="ehx:EMIHUDRAFT_195910"/>
<feature type="region of interest" description="Disordered" evidence="1">
    <location>
        <begin position="1"/>
        <end position="122"/>
    </location>
</feature>
<dbReference type="AlphaFoldDB" id="A0A0D3J350"/>
<dbReference type="RefSeq" id="XP_005770364.1">
    <property type="nucleotide sequence ID" value="XM_005770307.1"/>
</dbReference>
<evidence type="ECO:0000256" key="1">
    <source>
        <dbReference type="SAM" id="MobiDB-lite"/>
    </source>
</evidence>
<evidence type="ECO:0000313" key="3">
    <source>
        <dbReference type="Proteomes" id="UP000013827"/>
    </source>
</evidence>
<feature type="compositionally biased region" description="Low complexity" evidence="1">
    <location>
        <begin position="1"/>
        <end position="17"/>
    </location>
</feature>
<dbReference type="HOGENOM" id="CLU_118325_0_0_1"/>
<dbReference type="GeneID" id="19045936"/>
<feature type="compositionally biased region" description="Basic and acidic residues" evidence="1">
    <location>
        <begin position="21"/>
        <end position="104"/>
    </location>
</feature>
<reference evidence="2" key="2">
    <citation type="submission" date="2024-10" db="UniProtKB">
        <authorList>
            <consortium name="EnsemblProtists"/>
        </authorList>
    </citation>
    <scope>IDENTIFICATION</scope>
</reference>
<dbReference type="Proteomes" id="UP000013827">
    <property type="component" value="Unassembled WGS sequence"/>
</dbReference>
<protein>
    <submittedName>
        <fullName evidence="2">Uncharacterized protein</fullName>
    </submittedName>
</protein>
<accession>A0A0D3J350</accession>
<reference evidence="3" key="1">
    <citation type="journal article" date="2013" name="Nature">
        <title>Pan genome of the phytoplankton Emiliania underpins its global distribution.</title>
        <authorList>
            <person name="Read B.A."/>
            <person name="Kegel J."/>
            <person name="Klute M.J."/>
            <person name="Kuo A."/>
            <person name="Lefebvre S.C."/>
            <person name="Maumus F."/>
            <person name="Mayer C."/>
            <person name="Miller J."/>
            <person name="Monier A."/>
            <person name="Salamov A."/>
            <person name="Young J."/>
            <person name="Aguilar M."/>
            <person name="Claverie J.M."/>
            <person name="Frickenhaus S."/>
            <person name="Gonzalez K."/>
            <person name="Herman E.K."/>
            <person name="Lin Y.C."/>
            <person name="Napier J."/>
            <person name="Ogata H."/>
            <person name="Sarno A.F."/>
            <person name="Shmutz J."/>
            <person name="Schroeder D."/>
            <person name="de Vargas C."/>
            <person name="Verret F."/>
            <person name="von Dassow P."/>
            <person name="Valentin K."/>
            <person name="Van de Peer Y."/>
            <person name="Wheeler G."/>
            <person name="Dacks J.B."/>
            <person name="Delwiche C.F."/>
            <person name="Dyhrman S.T."/>
            <person name="Glockner G."/>
            <person name="John U."/>
            <person name="Richards T."/>
            <person name="Worden A.Z."/>
            <person name="Zhang X."/>
            <person name="Grigoriev I.V."/>
            <person name="Allen A.E."/>
            <person name="Bidle K."/>
            <person name="Borodovsky M."/>
            <person name="Bowler C."/>
            <person name="Brownlee C."/>
            <person name="Cock J.M."/>
            <person name="Elias M."/>
            <person name="Gladyshev V.N."/>
            <person name="Groth M."/>
            <person name="Guda C."/>
            <person name="Hadaegh A."/>
            <person name="Iglesias-Rodriguez M.D."/>
            <person name="Jenkins J."/>
            <person name="Jones B.M."/>
            <person name="Lawson T."/>
            <person name="Leese F."/>
            <person name="Lindquist E."/>
            <person name="Lobanov A."/>
            <person name="Lomsadze A."/>
            <person name="Malik S.B."/>
            <person name="Marsh M.E."/>
            <person name="Mackinder L."/>
            <person name="Mock T."/>
            <person name="Mueller-Roeber B."/>
            <person name="Pagarete A."/>
            <person name="Parker M."/>
            <person name="Probert I."/>
            <person name="Quesneville H."/>
            <person name="Raines C."/>
            <person name="Rensing S.A."/>
            <person name="Riano-Pachon D.M."/>
            <person name="Richier S."/>
            <person name="Rokitta S."/>
            <person name="Shiraiwa Y."/>
            <person name="Soanes D.M."/>
            <person name="van der Giezen M."/>
            <person name="Wahlund T.M."/>
            <person name="Williams B."/>
            <person name="Wilson W."/>
            <person name="Wolfe G."/>
            <person name="Wurch L.L."/>
        </authorList>
    </citation>
    <scope>NUCLEOTIDE SEQUENCE</scope>
</reference>
<dbReference type="PaxDb" id="2903-EOD17935"/>
<organism evidence="2 3">
    <name type="scientific">Emiliania huxleyi (strain CCMP1516)</name>
    <dbReference type="NCBI Taxonomy" id="280463"/>
    <lineage>
        <taxon>Eukaryota</taxon>
        <taxon>Haptista</taxon>
        <taxon>Haptophyta</taxon>
        <taxon>Prymnesiophyceae</taxon>
        <taxon>Isochrysidales</taxon>
        <taxon>Noelaerhabdaceae</taxon>
        <taxon>Emiliania</taxon>
    </lineage>
</organism>
<keyword evidence="3" id="KW-1185">Reference proteome</keyword>
<feature type="compositionally biased region" description="Basic residues" evidence="1">
    <location>
        <begin position="105"/>
        <end position="116"/>
    </location>
</feature>